<keyword evidence="1" id="KW-1133">Transmembrane helix</keyword>
<keyword evidence="1" id="KW-0812">Transmembrane</keyword>
<dbReference type="InterPro" id="IPR007404">
    <property type="entry name" value="YdjM-like"/>
</dbReference>
<keyword evidence="1" id="KW-0472">Membrane</keyword>
<evidence type="ECO:0000313" key="2">
    <source>
        <dbReference type="EMBL" id="AKB40497.1"/>
    </source>
</evidence>
<name>A0A0E3PYB5_METMZ</name>
<accession>A0A0E3PYB5</accession>
<feature type="transmembrane region" description="Helical" evidence="1">
    <location>
        <begin position="61"/>
        <end position="80"/>
    </location>
</feature>
<dbReference type="Pfam" id="PF04307">
    <property type="entry name" value="YdjM"/>
    <property type="match status" value="1"/>
</dbReference>
<protein>
    <recommendedName>
        <fullName evidence="4">Metal-dependent hydrolase</fullName>
    </recommendedName>
</protein>
<proteinExistence type="predicted"/>
<organism evidence="2 3">
    <name type="scientific">Methanosarcina mazei WWM610</name>
    <dbReference type="NCBI Taxonomy" id="1434117"/>
    <lineage>
        <taxon>Archaea</taxon>
        <taxon>Methanobacteriati</taxon>
        <taxon>Methanobacteriota</taxon>
        <taxon>Stenosarchaea group</taxon>
        <taxon>Methanomicrobia</taxon>
        <taxon>Methanosarcinales</taxon>
        <taxon>Methanosarcinaceae</taxon>
        <taxon>Methanosarcina</taxon>
    </lineage>
</organism>
<dbReference type="PATRIC" id="fig|1434117.4.peg.1917"/>
<dbReference type="HOGENOM" id="CLU_126996_0_0_2"/>
<sequence length="188" mass="21479">MLLFGHLFVTLGIFFGLAIFIPRLKTVINPRYLAIGAILPDLIDKPTGEVIFASTFGNGRIVGHTLLFSLLLFLAGLYLYDKRRDIRALSLSAGSFLHIFEDRMGADPYTFFWPLFGWSFPRDSRDFIGVEHLVTMLIKSFHLEFLLAHVTEIRAILTGVLIGVIIVLYWSKKRFKKKDSSKIVREEL</sequence>
<feature type="transmembrane region" description="Helical" evidence="1">
    <location>
        <begin position="153"/>
        <end position="171"/>
    </location>
</feature>
<reference evidence="2 3" key="1">
    <citation type="submission" date="2014-07" db="EMBL/GenBank/DDBJ databases">
        <title>Methanogenic archaea and the global carbon cycle.</title>
        <authorList>
            <person name="Henriksen J.R."/>
            <person name="Luke J."/>
            <person name="Reinhart S."/>
            <person name="Benedict M.N."/>
            <person name="Youngblut N.D."/>
            <person name="Metcalf M.E."/>
            <person name="Whitaker R.J."/>
            <person name="Metcalf W.W."/>
        </authorList>
    </citation>
    <scope>NUCLEOTIDE SEQUENCE [LARGE SCALE GENOMIC DNA]</scope>
    <source>
        <strain evidence="2 3">WWM610</strain>
    </source>
</reference>
<dbReference type="GeneID" id="24851202"/>
<dbReference type="RefSeq" id="WP_048047751.1">
    <property type="nucleotide sequence ID" value="NZ_CP009509.1"/>
</dbReference>
<gene>
    <name evidence="2" type="ORF">MSMAW_1506</name>
</gene>
<evidence type="ECO:0000313" key="3">
    <source>
        <dbReference type="Proteomes" id="UP000033058"/>
    </source>
</evidence>
<feature type="transmembrane region" description="Helical" evidence="1">
    <location>
        <begin position="6"/>
        <end position="24"/>
    </location>
</feature>
<dbReference type="Proteomes" id="UP000033058">
    <property type="component" value="Chromosome"/>
</dbReference>
<evidence type="ECO:0008006" key="4">
    <source>
        <dbReference type="Google" id="ProtNLM"/>
    </source>
</evidence>
<evidence type="ECO:0000256" key="1">
    <source>
        <dbReference type="SAM" id="Phobius"/>
    </source>
</evidence>
<dbReference type="EMBL" id="CP009509">
    <property type="protein sequence ID" value="AKB40497.1"/>
    <property type="molecule type" value="Genomic_DNA"/>
</dbReference>
<dbReference type="AlphaFoldDB" id="A0A0E3PYB5"/>